<dbReference type="AlphaFoldDB" id="A0A6C0LA15"/>
<protein>
    <submittedName>
        <fullName evidence="2">Uncharacterized protein</fullName>
    </submittedName>
</protein>
<reference evidence="2" key="1">
    <citation type="journal article" date="2020" name="Nature">
        <title>Giant virus diversity and host interactions through global metagenomics.</title>
        <authorList>
            <person name="Schulz F."/>
            <person name="Roux S."/>
            <person name="Paez-Espino D."/>
            <person name="Jungbluth S."/>
            <person name="Walsh D.A."/>
            <person name="Denef V.J."/>
            <person name="McMahon K.D."/>
            <person name="Konstantinidis K.T."/>
            <person name="Eloe-Fadrosh E.A."/>
            <person name="Kyrpides N.C."/>
            <person name="Woyke T."/>
        </authorList>
    </citation>
    <scope>NUCLEOTIDE SEQUENCE</scope>
    <source>
        <strain evidence="2">GVMAG-M-3300027763-16</strain>
    </source>
</reference>
<feature type="transmembrane region" description="Helical" evidence="1">
    <location>
        <begin position="30"/>
        <end position="47"/>
    </location>
</feature>
<keyword evidence="1" id="KW-0472">Membrane</keyword>
<evidence type="ECO:0000313" key="2">
    <source>
        <dbReference type="EMBL" id="QHU27267.1"/>
    </source>
</evidence>
<accession>A0A6C0LA15</accession>
<organism evidence="2">
    <name type="scientific">viral metagenome</name>
    <dbReference type="NCBI Taxonomy" id="1070528"/>
    <lineage>
        <taxon>unclassified sequences</taxon>
        <taxon>metagenomes</taxon>
        <taxon>organismal metagenomes</taxon>
    </lineage>
</organism>
<keyword evidence="1" id="KW-1133">Transmembrane helix</keyword>
<dbReference type="EMBL" id="MN740453">
    <property type="protein sequence ID" value="QHU27267.1"/>
    <property type="molecule type" value="Genomic_DNA"/>
</dbReference>
<proteinExistence type="predicted"/>
<evidence type="ECO:0000256" key="1">
    <source>
        <dbReference type="SAM" id="Phobius"/>
    </source>
</evidence>
<keyword evidence="1" id="KW-0812">Transmembrane</keyword>
<sequence length="121" mass="13748">MSKKIGMGTGKAKDPSGLRVTIDRLFYDDTGQIIVSALFGLALALLFRRICKDNCVLYSAPDIKDIEENIYNLEDTCYKYKSYPVKCNELDKPLEPYDINKTPDNLISVPGFFERTFFTST</sequence>
<name>A0A6C0LA15_9ZZZZ</name>